<dbReference type="GO" id="GO:0000150">
    <property type="term" value="F:DNA strand exchange activity"/>
    <property type="evidence" value="ECO:0007669"/>
    <property type="project" value="InterPro"/>
</dbReference>
<dbReference type="Gene3D" id="3.90.1750.20">
    <property type="entry name" value="Putative Large Serine Recombinase, Chain B, Domain 2"/>
    <property type="match status" value="1"/>
</dbReference>
<dbReference type="InterPro" id="IPR011109">
    <property type="entry name" value="DNA_bind_recombinase_dom"/>
</dbReference>
<dbReference type="OrthoDB" id="2188903at2"/>
<name>A0A662ZJW5_9GAMM</name>
<evidence type="ECO:0000313" key="2">
    <source>
        <dbReference type="EMBL" id="SFP69677.1"/>
    </source>
</evidence>
<protein>
    <recommendedName>
        <fullName evidence="1">Recombinase domain-containing protein</fullName>
    </recommendedName>
</protein>
<accession>A0A662ZJW5</accession>
<dbReference type="GO" id="GO:0003677">
    <property type="term" value="F:DNA binding"/>
    <property type="evidence" value="ECO:0007669"/>
    <property type="project" value="InterPro"/>
</dbReference>
<evidence type="ECO:0000259" key="1">
    <source>
        <dbReference type="PROSITE" id="PS51737"/>
    </source>
</evidence>
<dbReference type="PROSITE" id="PS51737">
    <property type="entry name" value="RECOMBINASE_DNA_BIND"/>
    <property type="match status" value="1"/>
</dbReference>
<sequence length="140" mass="16107">MRLNNTFFGYKIVDGRAVIHEKDAGKVRLLYKGYLSGLSYIDAAKAVGLNLHASSVKMLMRNARYTGDDFYPEIIDRTTFDAAERERLRRCSVLGKKEGQSKEQASGTAPQHFSFRQCLKQFRDPFRQAEYIYSLIERKA</sequence>
<dbReference type="InterPro" id="IPR038109">
    <property type="entry name" value="DNA_bind_recomb_sf"/>
</dbReference>
<proteinExistence type="predicted"/>
<reference evidence="2 3" key="1">
    <citation type="submission" date="2016-10" db="EMBL/GenBank/DDBJ databases">
        <authorList>
            <person name="Varghese N."/>
            <person name="Submissions S."/>
        </authorList>
    </citation>
    <scope>NUCLEOTIDE SEQUENCE [LARGE SCALE GENOMIC DNA]</scope>
    <source>
        <strain evidence="2 3">DSM 1361</strain>
    </source>
</reference>
<evidence type="ECO:0000313" key="3">
    <source>
        <dbReference type="Proteomes" id="UP000243745"/>
    </source>
</evidence>
<feature type="domain" description="Recombinase" evidence="1">
    <location>
        <begin position="7"/>
        <end position="93"/>
    </location>
</feature>
<keyword evidence="3" id="KW-1185">Reference proteome</keyword>
<dbReference type="Proteomes" id="UP000243745">
    <property type="component" value="Unassembled WGS sequence"/>
</dbReference>
<organism evidence="2 3">
    <name type="scientific">Ruminobacter amylophilus</name>
    <dbReference type="NCBI Taxonomy" id="867"/>
    <lineage>
        <taxon>Bacteria</taxon>
        <taxon>Pseudomonadati</taxon>
        <taxon>Pseudomonadota</taxon>
        <taxon>Gammaproteobacteria</taxon>
        <taxon>Aeromonadales</taxon>
        <taxon>Succinivibrionaceae</taxon>
        <taxon>Ruminobacter</taxon>
    </lineage>
</organism>
<dbReference type="EMBL" id="FOXF01000058">
    <property type="protein sequence ID" value="SFP69677.1"/>
    <property type="molecule type" value="Genomic_DNA"/>
</dbReference>
<dbReference type="RefSeq" id="WP_093143467.1">
    <property type="nucleotide sequence ID" value="NZ_FOXF01000058.1"/>
</dbReference>
<dbReference type="AlphaFoldDB" id="A0A662ZJW5"/>
<gene>
    <name evidence="2" type="ORF">SAMN02910344_02082</name>
</gene>